<dbReference type="Gene3D" id="3.40.390.10">
    <property type="entry name" value="Collagenase (Catalytic Domain)"/>
    <property type="match status" value="1"/>
</dbReference>
<dbReference type="AlphaFoldDB" id="A0A0K8P2Z2"/>
<keyword evidence="5 7" id="KW-0862">Zinc</keyword>
<dbReference type="PANTHER" id="PTHR43660">
    <property type="entry name" value="DIPEPTIDYL CARBOXYPEPTIDASE"/>
    <property type="match status" value="1"/>
</dbReference>
<dbReference type="Gene3D" id="1.10.1370.10">
    <property type="entry name" value="Neurolysin, domain 3"/>
    <property type="match status" value="1"/>
</dbReference>
<dbReference type="GO" id="GO:0006508">
    <property type="term" value="P:proteolysis"/>
    <property type="evidence" value="ECO:0007669"/>
    <property type="project" value="UniProtKB-KW"/>
</dbReference>
<evidence type="ECO:0000313" key="10">
    <source>
        <dbReference type="Proteomes" id="UP000037660"/>
    </source>
</evidence>
<keyword evidence="3 7" id="KW-0479">Metal-binding</keyword>
<dbReference type="EC" id="3.4.15.5" evidence="9"/>
<dbReference type="InterPro" id="IPR001567">
    <property type="entry name" value="Pept_M3A_M3B_dom"/>
</dbReference>
<evidence type="ECO:0000256" key="2">
    <source>
        <dbReference type="ARBA" id="ARBA00022670"/>
    </source>
</evidence>
<protein>
    <submittedName>
        <fullName evidence="9">Dipeptidyl carboxypeptidase Dcp</fullName>
        <ecNumber evidence="9">3.4.15.5</ecNumber>
    </submittedName>
</protein>
<evidence type="ECO:0000256" key="7">
    <source>
        <dbReference type="RuleBase" id="RU003435"/>
    </source>
</evidence>
<evidence type="ECO:0000256" key="6">
    <source>
        <dbReference type="ARBA" id="ARBA00023049"/>
    </source>
</evidence>
<evidence type="ECO:0000256" key="5">
    <source>
        <dbReference type="ARBA" id="ARBA00022833"/>
    </source>
</evidence>
<dbReference type="SUPFAM" id="SSF55486">
    <property type="entry name" value="Metalloproteases ('zincins'), catalytic domain"/>
    <property type="match status" value="1"/>
</dbReference>
<dbReference type="GO" id="GO:0008241">
    <property type="term" value="F:peptidyl-dipeptidase activity"/>
    <property type="evidence" value="ECO:0007669"/>
    <property type="project" value="UniProtKB-EC"/>
</dbReference>
<organism evidence="9 10">
    <name type="scientific">Piscinibacter sakaiensis</name>
    <name type="common">Ideonella sakaiensis</name>
    <dbReference type="NCBI Taxonomy" id="1547922"/>
    <lineage>
        <taxon>Bacteria</taxon>
        <taxon>Pseudomonadati</taxon>
        <taxon>Pseudomonadota</taxon>
        <taxon>Betaproteobacteria</taxon>
        <taxon>Burkholderiales</taxon>
        <taxon>Sphaerotilaceae</taxon>
        <taxon>Piscinibacter</taxon>
    </lineage>
</organism>
<dbReference type="STRING" id="1547922.ISF6_2866"/>
<evidence type="ECO:0000256" key="4">
    <source>
        <dbReference type="ARBA" id="ARBA00022801"/>
    </source>
</evidence>
<dbReference type="GO" id="GO:0005829">
    <property type="term" value="C:cytosol"/>
    <property type="evidence" value="ECO:0007669"/>
    <property type="project" value="TreeGrafter"/>
</dbReference>
<dbReference type="GO" id="GO:0004222">
    <property type="term" value="F:metalloendopeptidase activity"/>
    <property type="evidence" value="ECO:0007669"/>
    <property type="project" value="InterPro"/>
</dbReference>
<keyword evidence="2 7" id="KW-0645">Protease</keyword>
<dbReference type="RefSeq" id="WP_197284677.1">
    <property type="nucleotide sequence ID" value="NZ_BBYR01000041.1"/>
</dbReference>
<dbReference type="CDD" id="cd06456">
    <property type="entry name" value="M3A_DCP"/>
    <property type="match status" value="1"/>
</dbReference>
<dbReference type="InterPro" id="IPR034005">
    <property type="entry name" value="M3A_DCP"/>
</dbReference>
<comment type="caution">
    <text evidence="9">The sequence shown here is derived from an EMBL/GenBank/DDBJ whole genome shotgun (WGS) entry which is preliminary data.</text>
</comment>
<dbReference type="InterPro" id="IPR024079">
    <property type="entry name" value="MetalloPept_cat_dom_sf"/>
</dbReference>
<dbReference type="InterPro" id="IPR024077">
    <property type="entry name" value="Neurolysin/TOP_dom2"/>
</dbReference>
<keyword evidence="4 7" id="KW-0378">Hydrolase</keyword>
<evidence type="ECO:0000256" key="3">
    <source>
        <dbReference type="ARBA" id="ARBA00022723"/>
    </source>
</evidence>
<comment type="similarity">
    <text evidence="1 7">Belongs to the peptidase M3 family.</text>
</comment>
<dbReference type="Pfam" id="PF01432">
    <property type="entry name" value="Peptidase_M3"/>
    <property type="match status" value="1"/>
</dbReference>
<evidence type="ECO:0000259" key="8">
    <source>
        <dbReference type="Pfam" id="PF01432"/>
    </source>
</evidence>
<keyword evidence="9" id="KW-0121">Carboxypeptidase</keyword>
<reference evidence="10" key="1">
    <citation type="submission" date="2015-07" db="EMBL/GenBank/DDBJ databases">
        <title>Discovery of a poly(ethylene terephthalate assimilation.</title>
        <authorList>
            <person name="Yoshida S."/>
            <person name="Hiraga K."/>
            <person name="Takehana T."/>
            <person name="Taniguchi I."/>
            <person name="Yamaji H."/>
            <person name="Maeda Y."/>
            <person name="Toyohara K."/>
            <person name="Miyamoto K."/>
            <person name="Kimura Y."/>
            <person name="Oda K."/>
        </authorList>
    </citation>
    <scope>NUCLEOTIDE SEQUENCE [LARGE SCALE GENOMIC DNA]</scope>
    <source>
        <strain evidence="10">NBRC 110686 / TISTR 2288 / 201-F6</strain>
    </source>
</reference>
<dbReference type="InterPro" id="IPR045090">
    <property type="entry name" value="Pept_M3A_M3B"/>
</dbReference>
<keyword evidence="6 7" id="KW-0482">Metalloprotease</keyword>
<dbReference type="PANTHER" id="PTHR43660:SF1">
    <property type="entry name" value="DIPEPTIDYL CARBOXYPEPTIDASE"/>
    <property type="match status" value="1"/>
</dbReference>
<dbReference type="GO" id="GO:0046872">
    <property type="term" value="F:metal ion binding"/>
    <property type="evidence" value="ECO:0007669"/>
    <property type="project" value="UniProtKB-UniRule"/>
</dbReference>
<name>A0A0K8P2Z2_PISS1</name>
<evidence type="ECO:0000313" key="9">
    <source>
        <dbReference type="EMBL" id="GAP37011.1"/>
    </source>
</evidence>
<dbReference type="FunFam" id="3.40.390.10:FF:000009">
    <property type="entry name" value="Oligopeptidase A"/>
    <property type="match status" value="1"/>
</dbReference>
<proteinExistence type="inferred from homology"/>
<gene>
    <name evidence="9" type="ORF">ISF6_2866</name>
</gene>
<feature type="domain" description="Peptidase M3A/M3B catalytic" evidence="8">
    <location>
        <begin position="233"/>
        <end position="677"/>
    </location>
</feature>
<keyword evidence="10" id="KW-1185">Reference proteome</keyword>
<comment type="cofactor">
    <cofactor evidence="7">
        <name>Zn(2+)</name>
        <dbReference type="ChEBI" id="CHEBI:29105"/>
    </cofactor>
    <text evidence="7">Binds 1 zinc ion.</text>
</comment>
<dbReference type="EMBL" id="BBYR01000041">
    <property type="protein sequence ID" value="GAP37011.1"/>
    <property type="molecule type" value="Genomic_DNA"/>
</dbReference>
<dbReference type="GO" id="GO:0004180">
    <property type="term" value="F:carboxypeptidase activity"/>
    <property type="evidence" value="ECO:0007669"/>
    <property type="project" value="UniProtKB-KW"/>
</dbReference>
<accession>A0A0K8P2Z2</accession>
<sequence length="680" mass="75476">MDMPTNALLIDWNAPVSLPDFSRIRAEDFRPALERAMALHREELARIASDPRPPGFDDTLGAYDRAGELLRRTESVFHSLAASATSPELQAVQREMAGPLAAHASAVLQDEALFRRIDAVHARRDALGLDAEQRRLVERVHNDFVRAGAALAPAARARYAEIMQRLAALTTAFGQHVLQAESSYALPLPDEAAMAGLPEFVRAAARQAGAERGLGGPVITLSRSLIVPFLSFSERRDLREAAWRAWVGRGEADGAHDNRPIAAEILALRQEQARLLGYATFADYAIADNMAGTRERVWALLDEVWARALPAVERERAMLAQAQAAAGASGPIEAWDWRYWAEKVRQQHYALDEAALKPYFPLPAMVAAAFDCAQRLFGIRFTPRRELAAYHPDVDVYEVADAAGRVIGLFLHDNFARATKRSGAWMNTLSNQHRNGAEQVPVVLNNNNFAKAGAGEPTLLSPDDVRTLFHEFGHGLHGLLSDVRYQRLAGTEVLRDFVELPSQLYEHWAQEREVLRRHARHWQTGEPLPDALIERLEAARQFGQGYETVRYTASAIVDLAAHEQAEPIDDVVAFEARVMAERGLPPAVGMNHRLPHFQHLFAGSGYAAGYYVYLWAEVLDADAYDAFVEAGDPFDPATAERLLRCIYARGDSVEPAATYRAFRGRDPRIEPMLKDRGLLA</sequence>
<evidence type="ECO:0000256" key="1">
    <source>
        <dbReference type="ARBA" id="ARBA00006040"/>
    </source>
</evidence>
<reference evidence="9 10" key="2">
    <citation type="journal article" date="2016" name="Science">
        <title>A bacterium that degrades and assimilates poly(ethylene terephthalate).</title>
        <authorList>
            <person name="Yoshida S."/>
            <person name="Hiraga K."/>
            <person name="Takehana T."/>
            <person name="Taniguchi I."/>
            <person name="Yamaji H."/>
            <person name="Maeda Y."/>
            <person name="Toyohara K."/>
            <person name="Miyamoto K."/>
            <person name="Kimura Y."/>
            <person name="Oda K."/>
        </authorList>
    </citation>
    <scope>NUCLEOTIDE SEQUENCE [LARGE SCALE GENOMIC DNA]</scope>
    <source>
        <strain evidence="10">NBRC 110686 / TISTR 2288 / 201-F6</strain>
    </source>
</reference>
<dbReference type="Proteomes" id="UP000037660">
    <property type="component" value="Unassembled WGS sequence"/>
</dbReference>